<keyword evidence="3" id="KW-1185">Reference proteome</keyword>
<dbReference type="AlphaFoldDB" id="A0AAD1X7M4"/>
<name>A0AAD1X7M4_EUPCR</name>
<comment type="caution">
    <text evidence="2">The sequence shown here is derived from an EMBL/GenBank/DDBJ whole genome shotgun (WGS) entry which is preliminary data.</text>
</comment>
<protein>
    <submittedName>
        <fullName evidence="2">Uncharacterized protein</fullName>
    </submittedName>
</protein>
<reference evidence="2" key="1">
    <citation type="submission" date="2023-07" db="EMBL/GenBank/DDBJ databases">
        <authorList>
            <consortium name="AG Swart"/>
            <person name="Singh M."/>
            <person name="Singh A."/>
            <person name="Seah K."/>
            <person name="Emmerich C."/>
        </authorList>
    </citation>
    <scope>NUCLEOTIDE SEQUENCE</scope>
    <source>
        <strain evidence="2">DP1</strain>
    </source>
</reference>
<sequence length="179" mass="20901">MGNIECINRKEDNCDFLKENEDDPYSFDSSIKRMDMKLSKKTRTEDTFNQILSLDKFQNQDISENLRVLLKKKRKPQKNIKTPKPSKSHKLQNYSDILTTQKDNTHTPKITTSHQNPNLDFNEILATEFSRQKKEIYSKLTSDDTSSISSENSTARRVSTKYLQRVPPTEDNQVRTHES</sequence>
<feature type="compositionally biased region" description="Low complexity" evidence="1">
    <location>
        <begin position="138"/>
        <end position="153"/>
    </location>
</feature>
<gene>
    <name evidence="2" type="ORF">ECRASSUSDP1_LOCUS1769</name>
</gene>
<evidence type="ECO:0000313" key="2">
    <source>
        <dbReference type="EMBL" id="CAI2360465.1"/>
    </source>
</evidence>
<evidence type="ECO:0000313" key="3">
    <source>
        <dbReference type="Proteomes" id="UP001295684"/>
    </source>
</evidence>
<dbReference type="Proteomes" id="UP001295684">
    <property type="component" value="Unassembled WGS sequence"/>
</dbReference>
<feature type="region of interest" description="Disordered" evidence="1">
    <location>
        <begin position="137"/>
        <end position="179"/>
    </location>
</feature>
<accession>A0AAD1X7M4</accession>
<dbReference type="EMBL" id="CAMPGE010001663">
    <property type="protein sequence ID" value="CAI2360465.1"/>
    <property type="molecule type" value="Genomic_DNA"/>
</dbReference>
<organism evidence="2 3">
    <name type="scientific">Euplotes crassus</name>
    <dbReference type="NCBI Taxonomy" id="5936"/>
    <lineage>
        <taxon>Eukaryota</taxon>
        <taxon>Sar</taxon>
        <taxon>Alveolata</taxon>
        <taxon>Ciliophora</taxon>
        <taxon>Intramacronucleata</taxon>
        <taxon>Spirotrichea</taxon>
        <taxon>Hypotrichia</taxon>
        <taxon>Euplotida</taxon>
        <taxon>Euplotidae</taxon>
        <taxon>Moneuplotes</taxon>
    </lineage>
</organism>
<feature type="region of interest" description="Disordered" evidence="1">
    <location>
        <begin position="74"/>
        <end position="93"/>
    </location>
</feature>
<proteinExistence type="predicted"/>
<evidence type="ECO:0000256" key="1">
    <source>
        <dbReference type="SAM" id="MobiDB-lite"/>
    </source>
</evidence>